<dbReference type="AlphaFoldDB" id="A0A380T9L8"/>
<dbReference type="InterPro" id="IPR011701">
    <property type="entry name" value="MFS"/>
</dbReference>
<dbReference type="PANTHER" id="PTHR42718">
    <property type="entry name" value="MAJOR FACILITATOR SUPERFAMILY MULTIDRUG TRANSPORTER MFSC"/>
    <property type="match status" value="1"/>
</dbReference>
<feature type="domain" description="Major facilitator superfamily (MFS) profile" evidence="7">
    <location>
        <begin position="12"/>
        <end position="407"/>
    </location>
</feature>
<keyword evidence="3 6" id="KW-0812">Transmembrane</keyword>
<keyword evidence="4 6" id="KW-1133">Transmembrane helix</keyword>
<feature type="transmembrane region" description="Helical" evidence="6">
    <location>
        <begin position="314"/>
        <end position="331"/>
    </location>
</feature>
<feature type="transmembrane region" description="Helical" evidence="6">
    <location>
        <begin position="108"/>
        <end position="129"/>
    </location>
</feature>
<dbReference type="InterPro" id="IPR036259">
    <property type="entry name" value="MFS_trans_sf"/>
</dbReference>
<gene>
    <name evidence="8" type="ORF">DF3PB_1550010</name>
</gene>
<feature type="transmembrane region" description="Helical" evidence="6">
    <location>
        <begin position="167"/>
        <end position="193"/>
    </location>
</feature>
<sequence length="410" mass="43102">MSYSKRVLLLRVLLPFAAGYFLSYLYRVVNAVIAPDLIDAFGLDADQLGLLTGAYFLTFSAAQLPLGIALDRFGARRTEALLLVAAAAGAFVFAAADSFTGLLVGRALIGFGVSACLMAAFKAFVVWFAKARLPLINGCQMAAGGLGAIAATTPTEAALAFTDWRGVFFGLGVLTLLCAGAILAFVPADAGAVSSRVPTRALIAGIGRIYRSSLFWRVAPVTILSQASFLAIQGLWSGRWRAAVEGLPRAEVANTLFLIAAAMIAGFLSLGGAAERLSRLGVPPIALAIAGMGTFALSQAVIISGWFAGSPWPWVAFGFFGTAGIVPYAALSQRFPVALAGRLNTALNVLVFVVAFATQWGIGVIVSRWTEAFGGDPASGYRAAFTLMLGLQLAATLWFFAFRREQVPQH</sequence>
<protein>
    <submittedName>
        <fullName evidence="8">Putative membrane transport protein</fullName>
    </submittedName>
</protein>
<keyword evidence="2" id="KW-0813">Transport</keyword>
<evidence type="ECO:0000259" key="7">
    <source>
        <dbReference type="PROSITE" id="PS50850"/>
    </source>
</evidence>
<feature type="transmembrane region" description="Helical" evidence="6">
    <location>
        <begin position="285"/>
        <end position="308"/>
    </location>
</feature>
<evidence type="ECO:0000256" key="1">
    <source>
        <dbReference type="ARBA" id="ARBA00004141"/>
    </source>
</evidence>
<evidence type="ECO:0000256" key="5">
    <source>
        <dbReference type="ARBA" id="ARBA00023136"/>
    </source>
</evidence>
<feature type="transmembrane region" description="Helical" evidence="6">
    <location>
        <begin position="7"/>
        <end position="28"/>
    </location>
</feature>
<dbReference type="GO" id="GO:0016020">
    <property type="term" value="C:membrane"/>
    <property type="evidence" value="ECO:0007669"/>
    <property type="project" value="UniProtKB-SubCell"/>
</dbReference>
<evidence type="ECO:0000313" key="8">
    <source>
        <dbReference type="EMBL" id="SUS04900.1"/>
    </source>
</evidence>
<dbReference type="Gene3D" id="1.20.1250.20">
    <property type="entry name" value="MFS general substrate transporter like domains"/>
    <property type="match status" value="1"/>
</dbReference>
<accession>A0A380T9L8</accession>
<feature type="transmembrane region" description="Helical" evidence="6">
    <location>
        <begin position="382"/>
        <end position="402"/>
    </location>
</feature>
<feature type="transmembrane region" description="Helical" evidence="6">
    <location>
        <begin position="80"/>
        <end position="96"/>
    </location>
</feature>
<feature type="transmembrane region" description="Helical" evidence="6">
    <location>
        <begin position="214"/>
        <end position="236"/>
    </location>
</feature>
<feature type="transmembrane region" description="Helical" evidence="6">
    <location>
        <begin position="343"/>
        <end position="362"/>
    </location>
</feature>
<reference evidence="8" key="1">
    <citation type="submission" date="2018-07" db="EMBL/GenBank/DDBJ databases">
        <authorList>
            <person name="Quirk P.G."/>
            <person name="Krulwich T.A."/>
        </authorList>
    </citation>
    <scope>NUCLEOTIDE SEQUENCE</scope>
</reference>
<organism evidence="8">
    <name type="scientific">metagenome</name>
    <dbReference type="NCBI Taxonomy" id="256318"/>
    <lineage>
        <taxon>unclassified sequences</taxon>
        <taxon>metagenomes</taxon>
    </lineage>
</organism>
<evidence type="ECO:0000256" key="4">
    <source>
        <dbReference type="ARBA" id="ARBA00022989"/>
    </source>
</evidence>
<dbReference type="PANTHER" id="PTHR42718:SF9">
    <property type="entry name" value="MAJOR FACILITATOR SUPERFAMILY MULTIDRUG TRANSPORTER MFSC"/>
    <property type="match status" value="1"/>
</dbReference>
<feature type="transmembrane region" description="Helical" evidence="6">
    <location>
        <begin position="256"/>
        <end position="273"/>
    </location>
</feature>
<dbReference type="EMBL" id="UIDG01000063">
    <property type="protein sequence ID" value="SUS04900.1"/>
    <property type="molecule type" value="Genomic_DNA"/>
</dbReference>
<evidence type="ECO:0000256" key="6">
    <source>
        <dbReference type="SAM" id="Phobius"/>
    </source>
</evidence>
<dbReference type="GO" id="GO:0022857">
    <property type="term" value="F:transmembrane transporter activity"/>
    <property type="evidence" value="ECO:0007669"/>
    <property type="project" value="InterPro"/>
</dbReference>
<dbReference type="PROSITE" id="PS50850">
    <property type="entry name" value="MFS"/>
    <property type="match status" value="1"/>
</dbReference>
<comment type="subcellular location">
    <subcellularLocation>
        <location evidence="1">Membrane</location>
        <topology evidence="1">Multi-pass membrane protein</topology>
    </subcellularLocation>
</comment>
<feature type="transmembrane region" description="Helical" evidence="6">
    <location>
        <begin position="141"/>
        <end position="161"/>
    </location>
</feature>
<evidence type="ECO:0000256" key="2">
    <source>
        <dbReference type="ARBA" id="ARBA00022448"/>
    </source>
</evidence>
<dbReference type="Pfam" id="PF07690">
    <property type="entry name" value="MFS_1"/>
    <property type="match status" value="1"/>
</dbReference>
<dbReference type="SUPFAM" id="SSF103473">
    <property type="entry name" value="MFS general substrate transporter"/>
    <property type="match status" value="1"/>
</dbReference>
<dbReference type="InterPro" id="IPR020846">
    <property type="entry name" value="MFS_dom"/>
</dbReference>
<name>A0A380T9L8_9ZZZZ</name>
<proteinExistence type="predicted"/>
<evidence type="ECO:0000256" key="3">
    <source>
        <dbReference type="ARBA" id="ARBA00022692"/>
    </source>
</evidence>
<feature type="transmembrane region" description="Helical" evidence="6">
    <location>
        <begin position="48"/>
        <end position="68"/>
    </location>
</feature>
<keyword evidence="5 6" id="KW-0472">Membrane</keyword>